<proteinExistence type="predicted"/>
<dbReference type="Pfam" id="PF09739">
    <property type="entry name" value="MCM_bind"/>
    <property type="match status" value="2"/>
</dbReference>
<keyword evidence="2" id="KW-0539">Nucleus</keyword>
<name>A0A2N1JE20_9BASI</name>
<reference evidence="3 4" key="1">
    <citation type="submission" date="2017-10" db="EMBL/GenBank/DDBJ databases">
        <title>A novel species of cold-tolerant Malassezia isolated from bats.</title>
        <authorList>
            <person name="Lorch J.M."/>
            <person name="Palmer J.M."/>
            <person name="Vanderwolf K.J."/>
            <person name="Schmidt K.Z."/>
            <person name="Verant M.L."/>
            <person name="Weller T.J."/>
            <person name="Blehert D.S."/>
        </authorList>
    </citation>
    <scope>NUCLEOTIDE SEQUENCE [LARGE SCALE GENOMIC DNA]</scope>
    <source>
        <strain evidence="3 4">NWHC:44797-103</strain>
    </source>
</reference>
<dbReference type="STRING" id="2020962.A0A2N1JE20"/>
<dbReference type="PANTHER" id="PTHR13489:SF0">
    <property type="entry name" value="MINI-CHROMOSOME MAINTENANCE COMPLEX-BINDING PROTEIN"/>
    <property type="match status" value="1"/>
</dbReference>
<keyword evidence="4" id="KW-1185">Reference proteome</keyword>
<organism evidence="3 4">
    <name type="scientific">Malassezia vespertilionis</name>
    <dbReference type="NCBI Taxonomy" id="2020962"/>
    <lineage>
        <taxon>Eukaryota</taxon>
        <taxon>Fungi</taxon>
        <taxon>Dikarya</taxon>
        <taxon>Basidiomycota</taxon>
        <taxon>Ustilaginomycotina</taxon>
        <taxon>Malasseziomycetes</taxon>
        <taxon>Malasseziales</taxon>
        <taxon>Malasseziaceae</taxon>
        <taxon>Malassezia</taxon>
    </lineage>
</organism>
<dbReference type="InterPro" id="IPR019140">
    <property type="entry name" value="MCM_complex-bd"/>
</dbReference>
<comment type="subcellular location">
    <subcellularLocation>
        <location evidence="1">Nucleus</location>
    </subcellularLocation>
</comment>
<evidence type="ECO:0000313" key="4">
    <source>
        <dbReference type="Proteomes" id="UP000232875"/>
    </source>
</evidence>
<dbReference type="GO" id="GO:0005634">
    <property type="term" value="C:nucleus"/>
    <property type="evidence" value="ECO:0007669"/>
    <property type="project" value="UniProtKB-SubCell"/>
</dbReference>
<evidence type="ECO:0008006" key="5">
    <source>
        <dbReference type="Google" id="ProtNLM"/>
    </source>
</evidence>
<dbReference type="PANTHER" id="PTHR13489">
    <property type="entry name" value="MINI-CHROMOSOME MAINTENANCE COMPLEX-BINDING PROTEIN"/>
    <property type="match status" value="1"/>
</dbReference>
<dbReference type="OrthoDB" id="329666at2759"/>
<evidence type="ECO:0000256" key="2">
    <source>
        <dbReference type="ARBA" id="ARBA00023242"/>
    </source>
</evidence>
<sequence>MVPTETEFTQSLTRPREVIQSFFSDHVLIRDAVKTTEAHFRRVFSEPERRLRVPLLDAHSIHSLLRRSQSDEGRREGVLVRWRCMVQDTGFGCELFLATLKANGACVSGLYGAETMVDTAQDTLPEPENLTERTVVCAISPPGEMAWCEQLATGDSAQDTAGLALAMDKMDVGGTAEVQLCDRARIPVAEQPSITALVKCYDVDAAEGLRTTDMIDVVGLLDTSYLPNMDWEMAGTEGAALFPCIHALYFERSATDSTLLPLAERAAEAQAPPFSSLEETRASLIAYLSACLGGDRLAAEYLLLALLAKIHLRRPGLAVGSLSLNISGMHGESKQHPALYHALTSLVPALVPQRLALDVLNDPQLTLFVRSADTGIIAGRLELAQGTMVLVDEVCMGEGQLQDHGVRNIRALASVLQSHTLPYLFPFSEFHFDTDLNVVVLSAGKSLLPVDLHVPLRTSDGASSLDMYSTEGMPLMPPEVYMAWRVYLLRARHLEFQVTEPVSESIQHYFVEQRSVAGADAYTQEDLQRDLGIARLLSVSHGASELTEPFWRDAVAMGKARAARQPL</sequence>
<evidence type="ECO:0000313" key="3">
    <source>
        <dbReference type="EMBL" id="PKI84807.1"/>
    </source>
</evidence>
<dbReference type="EMBL" id="KZ454988">
    <property type="protein sequence ID" value="PKI84807.1"/>
    <property type="molecule type" value="Genomic_DNA"/>
</dbReference>
<gene>
    <name evidence="3" type="ORF">MVES_000869</name>
</gene>
<dbReference type="AlphaFoldDB" id="A0A2N1JE20"/>
<dbReference type="GO" id="GO:0006261">
    <property type="term" value="P:DNA-templated DNA replication"/>
    <property type="evidence" value="ECO:0007669"/>
    <property type="project" value="TreeGrafter"/>
</dbReference>
<evidence type="ECO:0000256" key="1">
    <source>
        <dbReference type="ARBA" id="ARBA00004123"/>
    </source>
</evidence>
<protein>
    <recommendedName>
        <fullName evidence="5">Mini-chromosome maintenance complex-binding protein</fullName>
    </recommendedName>
</protein>
<accession>A0A2N1JE20</accession>
<dbReference type="Proteomes" id="UP000232875">
    <property type="component" value="Unassembled WGS sequence"/>
</dbReference>
<dbReference type="GO" id="GO:0003682">
    <property type="term" value="F:chromatin binding"/>
    <property type="evidence" value="ECO:0007669"/>
    <property type="project" value="TreeGrafter"/>
</dbReference>